<keyword evidence="5 6" id="KW-0472">Membrane</keyword>
<evidence type="ECO:0008006" key="9">
    <source>
        <dbReference type="Google" id="ProtNLM"/>
    </source>
</evidence>
<dbReference type="OrthoDB" id="9802121at2"/>
<dbReference type="STRING" id="1705394.SP60_07530"/>
<evidence type="ECO:0000313" key="7">
    <source>
        <dbReference type="EMBL" id="ALE53055.1"/>
    </source>
</evidence>
<evidence type="ECO:0000256" key="5">
    <source>
        <dbReference type="ARBA" id="ARBA00023136"/>
    </source>
</evidence>
<reference evidence="7 8" key="1">
    <citation type="journal article" date="2015" name="Genome Announc.">
        <title>Genome Sequence of 'Candidatus Thioglobus autotrophica' Strain EF1, a Chemoautotroph from the SUP05 Clade of Marine Gammaproteobacteria.</title>
        <authorList>
            <person name="Shah V."/>
            <person name="Morris R.M."/>
        </authorList>
    </citation>
    <scope>NUCLEOTIDE SEQUENCE [LARGE SCALE GENOMIC DNA]</scope>
    <source>
        <strain evidence="7 8">EF1</strain>
    </source>
</reference>
<dbReference type="Pfam" id="PF04241">
    <property type="entry name" value="DUF423"/>
    <property type="match status" value="1"/>
</dbReference>
<evidence type="ECO:0000313" key="8">
    <source>
        <dbReference type="Proteomes" id="UP000058020"/>
    </source>
</evidence>
<proteinExistence type="inferred from homology"/>
<dbReference type="AlphaFoldDB" id="A0A0M3TUJ9"/>
<dbReference type="Proteomes" id="UP000058020">
    <property type="component" value="Chromosome"/>
</dbReference>
<dbReference type="PANTHER" id="PTHR43461">
    <property type="entry name" value="TRANSMEMBRANE PROTEIN 256"/>
    <property type="match status" value="1"/>
</dbReference>
<dbReference type="GO" id="GO:0005886">
    <property type="term" value="C:plasma membrane"/>
    <property type="evidence" value="ECO:0007669"/>
    <property type="project" value="TreeGrafter"/>
</dbReference>
<dbReference type="RefSeq" id="WP_082319666.1">
    <property type="nucleotide sequence ID" value="NZ_CP010552.1"/>
</dbReference>
<feature type="transmembrane region" description="Helical" evidence="6">
    <location>
        <begin position="96"/>
        <end position="119"/>
    </location>
</feature>
<comment type="similarity">
    <text evidence="2">Belongs to the UPF0382 family.</text>
</comment>
<evidence type="ECO:0000256" key="1">
    <source>
        <dbReference type="ARBA" id="ARBA00004141"/>
    </source>
</evidence>
<sequence length="122" mass="13515">MKKLWIFVGLSGALAVIAGAMSVHLLADMLSVKELARIQTAATYQIYHTIVLAVLCVYYQFKPLFIIKLSCVLFTLAIVLFSGSLYLYTASAYHPLVFLTPIGGLLFILGWLNLIRLAFVKS</sequence>
<dbReference type="PATRIC" id="fig|1705394.5.peg.1504"/>
<keyword evidence="4 6" id="KW-1133">Transmembrane helix</keyword>
<keyword evidence="3 6" id="KW-0812">Transmembrane</keyword>
<feature type="transmembrane region" description="Helical" evidence="6">
    <location>
        <begin position="38"/>
        <end position="59"/>
    </location>
</feature>
<feature type="transmembrane region" description="Helical" evidence="6">
    <location>
        <begin position="71"/>
        <end position="90"/>
    </location>
</feature>
<dbReference type="InterPro" id="IPR006696">
    <property type="entry name" value="DUF423"/>
</dbReference>
<evidence type="ECO:0000256" key="4">
    <source>
        <dbReference type="ARBA" id="ARBA00022989"/>
    </source>
</evidence>
<protein>
    <recommendedName>
        <fullName evidence="9">DUF423 domain-containing protein</fullName>
    </recommendedName>
</protein>
<name>A0A0M3TUJ9_9GAMM</name>
<dbReference type="EMBL" id="CP010552">
    <property type="protein sequence ID" value="ALE53055.1"/>
    <property type="molecule type" value="Genomic_DNA"/>
</dbReference>
<keyword evidence="8" id="KW-1185">Reference proteome</keyword>
<gene>
    <name evidence="7" type="ORF">SP60_07530</name>
</gene>
<dbReference type="PANTHER" id="PTHR43461:SF1">
    <property type="entry name" value="TRANSMEMBRANE PROTEIN 256"/>
    <property type="match status" value="1"/>
</dbReference>
<comment type="subcellular location">
    <subcellularLocation>
        <location evidence="1">Membrane</location>
        <topology evidence="1">Multi-pass membrane protein</topology>
    </subcellularLocation>
</comment>
<organism evidence="7 8">
    <name type="scientific">Candidatus Thioglobus autotrophicus</name>
    <dbReference type="NCBI Taxonomy" id="1705394"/>
    <lineage>
        <taxon>Bacteria</taxon>
        <taxon>Pseudomonadati</taxon>
        <taxon>Pseudomonadota</taxon>
        <taxon>Gammaproteobacteria</taxon>
        <taxon>Candidatus Pseudothioglobaceae</taxon>
        <taxon>Candidatus Thioglobus</taxon>
    </lineage>
</organism>
<evidence type="ECO:0000256" key="6">
    <source>
        <dbReference type="SAM" id="Phobius"/>
    </source>
</evidence>
<evidence type="ECO:0000256" key="2">
    <source>
        <dbReference type="ARBA" id="ARBA00009694"/>
    </source>
</evidence>
<accession>A0A0M3TUJ9</accession>
<dbReference type="KEGG" id="tho:SP60_07530"/>
<evidence type="ECO:0000256" key="3">
    <source>
        <dbReference type="ARBA" id="ARBA00022692"/>
    </source>
</evidence>